<feature type="region of interest" description="Disordered" evidence="1">
    <location>
        <begin position="52"/>
        <end position="89"/>
    </location>
</feature>
<proteinExistence type="predicted"/>
<dbReference type="EMBL" id="JACEFF010000488">
    <property type="protein sequence ID" value="KAH9636591.1"/>
    <property type="molecule type" value="Genomic_DNA"/>
</dbReference>
<organism evidence="2 3">
    <name type="scientific">Spodoptera exigua</name>
    <name type="common">Beet armyworm</name>
    <name type="synonym">Noctua fulgens</name>
    <dbReference type="NCBI Taxonomy" id="7107"/>
    <lineage>
        <taxon>Eukaryota</taxon>
        <taxon>Metazoa</taxon>
        <taxon>Ecdysozoa</taxon>
        <taxon>Arthropoda</taxon>
        <taxon>Hexapoda</taxon>
        <taxon>Insecta</taxon>
        <taxon>Pterygota</taxon>
        <taxon>Neoptera</taxon>
        <taxon>Endopterygota</taxon>
        <taxon>Lepidoptera</taxon>
        <taxon>Glossata</taxon>
        <taxon>Ditrysia</taxon>
        <taxon>Noctuoidea</taxon>
        <taxon>Noctuidae</taxon>
        <taxon>Amphipyrinae</taxon>
        <taxon>Spodoptera</taxon>
    </lineage>
</organism>
<gene>
    <name evidence="2" type="ORF">HF086_003409</name>
</gene>
<evidence type="ECO:0000256" key="1">
    <source>
        <dbReference type="SAM" id="MobiDB-lite"/>
    </source>
</evidence>
<accession>A0A922MHI1</accession>
<name>A0A922MHI1_SPOEX</name>
<comment type="caution">
    <text evidence="2">The sequence shown here is derived from an EMBL/GenBank/DDBJ whole genome shotgun (WGS) entry which is preliminary data.</text>
</comment>
<reference evidence="2" key="1">
    <citation type="journal article" date="2021" name="G3 (Bethesda)">
        <title>Genome and transcriptome analysis of the beet armyworm Spodoptera exigua reveals targets for pest control. .</title>
        <authorList>
            <person name="Simon S."/>
            <person name="Breeschoten T."/>
            <person name="Jansen H.J."/>
            <person name="Dirks R.P."/>
            <person name="Schranz M.E."/>
            <person name="Ros V.I.D."/>
        </authorList>
    </citation>
    <scope>NUCLEOTIDE SEQUENCE</scope>
    <source>
        <strain evidence="2">TB_SE_WUR_2020</strain>
    </source>
</reference>
<sequence>MLVKASVYFGSVCEMRESAAVSESAARWRGVDVASRLSHRWLVVGRSLTQRATSLSGPTDSDGMSAEPASPAPPPHRPRSSNYECQMLSHATVRRAVRTPLRRSS</sequence>
<dbReference type="AlphaFoldDB" id="A0A922MHI1"/>
<evidence type="ECO:0000313" key="2">
    <source>
        <dbReference type="EMBL" id="KAH9636591.1"/>
    </source>
</evidence>
<protein>
    <submittedName>
        <fullName evidence="2">Uncharacterized protein</fullName>
    </submittedName>
</protein>
<evidence type="ECO:0000313" key="3">
    <source>
        <dbReference type="Proteomes" id="UP000814243"/>
    </source>
</evidence>
<dbReference type="Proteomes" id="UP000814243">
    <property type="component" value="Unassembled WGS sequence"/>
</dbReference>